<comment type="caution">
    <text evidence="1">The sequence shown here is derived from an EMBL/GenBank/DDBJ whole genome shotgun (WGS) entry which is preliminary data.</text>
</comment>
<protein>
    <submittedName>
        <fullName evidence="1">Uncharacterized protein</fullName>
    </submittedName>
</protein>
<evidence type="ECO:0000313" key="1">
    <source>
        <dbReference type="EMBL" id="KAG0426219.1"/>
    </source>
</evidence>
<organism evidence="1 2">
    <name type="scientific">Ixodes persulcatus</name>
    <name type="common">Taiga tick</name>
    <dbReference type="NCBI Taxonomy" id="34615"/>
    <lineage>
        <taxon>Eukaryota</taxon>
        <taxon>Metazoa</taxon>
        <taxon>Ecdysozoa</taxon>
        <taxon>Arthropoda</taxon>
        <taxon>Chelicerata</taxon>
        <taxon>Arachnida</taxon>
        <taxon>Acari</taxon>
        <taxon>Parasitiformes</taxon>
        <taxon>Ixodida</taxon>
        <taxon>Ixodoidea</taxon>
        <taxon>Ixodidae</taxon>
        <taxon>Ixodinae</taxon>
        <taxon>Ixodes</taxon>
    </lineage>
</organism>
<gene>
    <name evidence="1" type="ORF">HPB47_026652</name>
</gene>
<keyword evidence="2" id="KW-1185">Reference proteome</keyword>
<name>A0AC60PY46_IXOPE</name>
<evidence type="ECO:0000313" key="2">
    <source>
        <dbReference type="Proteomes" id="UP000805193"/>
    </source>
</evidence>
<reference evidence="1 2" key="1">
    <citation type="journal article" date="2020" name="Cell">
        <title>Large-Scale Comparative Analyses of Tick Genomes Elucidate Their Genetic Diversity and Vector Capacities.</title>
        <authorList>
            <consortium name="Tick Genome and Microbiome Consortium (TIGMIC)"/>
            <person name="Jia N."/>
            <person name="Wang J."/>
            <person name="Shi W."/>
            <person name="Du L."/>
            <person name="Sun Y."/>
            <person name="Zhan W."/>
            <person name="Jiang J.F."/>
            <person name="Wang Q."/>
            <person name="Zhang B."/>
            <person name="Ji P."/>
            <person name="Bell-Sakyi L."/>
            <person name="Cui X.M."/>
            <person name="Yuan T.T."/>
            <person name="Jiang B.G."/>
            <person name="Yang W.F."/>
            <person name="Lam T.T."/>
            <person name="Chang Q.C."/>
            <person name="Ding S.J."/>
            <person name="Wang X.J."/>
            <person name="Zhu J.G."/>
            <person name="Ruan X.D."/>
            <person name="Zhao L."/>
            <person name="Wei J.T."/>
            <person name="Ye R.Z."/>
            <person name="Que T.C."/>
            <person name="Du C.H."/>
            <person name="Zhou Y.H."/>
            <person name="Cheng J.X."/>
            <person name="Dai P.F."/>
            <person name="Guo W.B."/>
            <person name="Han X.H."/>
            <person name="Huang E.J."/>
            <person name="Li L.F."/>
            <person name="Wei W."/>
            <person name="Gao Y.C."/>
            <person name="Liu J.Z."/>
            <person name="Shao H.Z."/>
            <person name="Wang X."/>
            <person name="Wang C.C."/>
            <person name="Yang T.C."/>
            <person name="Huo Q.B."/>
            <person name="Li W."/>
            <person name="Chen H.Y."/>
            <person name="Chen S.E."/>
            <person name="Zhou L.G."/>
            <person name="Ni X.B."/>
            <person name="Tian J.H."/>
            <person name="Sheng Y."/>
            <person name="Liu T."/>
            <person name="Pan Y.S."/>
            <person name="Xia L.Y."/>
            <person name="Li J."/>
            <person name="Zhao F."/>
            <person name="Cao W.C."/>
        </authorList>
    </citation>
    <scope>NUCLEOTIDE SEQUENCE [LARGE SCALE GENOMIC DNA]</scope>
    <source>
        <strain evidence="1">Iper-2018</strain>
    </source>
</reference>
<dbReference type="EMBL" id="JABSTQ010009744">
    <property type="protein sequence ID" value="KAG0426219.1"/>
    <property type="molecule type" value="Genomic_DNA"/>
</dbReference>
<proteinExistence type="predicted"/>
<dbReference type="Proteomes" id="UP000805193">
    <property type="component" value="Unassembled WGS sequence"/>
</dbReference>
<sequence length="260" mass="29333">MLAYRSSPLEDRSPGELLQGRRIRTNIPDLGEETATTVNKHVQTRKSQPLKPLAQGDVVTIGDSAWSRKAKVVDTAVPRSYRAATEDRRILRRNLQRLLHTIRPVQAMVTPSYQHRTRRRRDDVITQQQYVRSRVWLHRATSDVAALNDVTCPENFKRRRGTYGQQQPGPFRRRCVSGTSQEVDSHGEASGAYRRTPAQSTRSAESDRRKGSLGLRPQRPAPRLNAVSGTTEKLSCGQESAMCLVRPALFRKAPLTENTV</sequence>
<accession>A0AC60PY46</accession>